<organism evidence="2 3">
    <name type="scientific">Macrococcus armenti</name>
    <dbReference type="NCBI Taxonomy" id="2875764"/>
    <lineage>
        <taxon>Bacteria</taxon>
        <taxon>Bacillati</taxon>
        <taxon>Bacillota</taxon>
        <taxon>Bacilli</taxon>
        <taxon>Bacillales</taxon>
        <taxon>Staphylococcaceae</taxon>
        <taxon>Macrococcus</taxon>
    </lineage>
</organism>
<dbReference type="InterPro" id="IPR036388">
    <property type="entry name" value="WH-like_DNA-bd_sf"/>
</dbReference>
<reference evidence="2" key="2">
    <citation type="submission" date="2022-04" db="EMBL/GenBank/DDBJ databases">
        <title>Antimicrobial genetic elements in methicillin-resistant Macrococcus armenti.</title>
        <authorList>
            <person name="Keller J.E."/>
            <person name="Schwendener S."/>
            <person name="Pantucek R."/>
            <person name="Perreten V."/>
        </authorList>
    </citation>
    <scope>NUCLEOTIDE SEQUENCE</scope>
    <source>
        <strain evidence="2">CCM 2609</strain>
    </source>
</reference>
<evidence type="ECO:0000259" key="1">
    <source>
        <dbReference type="Pfam" id="PF22168"/>
    </source>
</evidence>
<reference evidence="2" key="1">
    <citation type="submission" date="2022-03" db="EMBL/GenBank/DDBJ databases">
        <authorList>
            <person name="Vrbovska V."/>
            <person name="Kovarovic V."/>
            <person name="Botka T."/>
            <person name="Pantucek R."/>
        </authorList>
    </citation>
    <scope>NUCLEOTIDE SEQUENCE</scope>
    <source>
        <strain evidence="2">CCM 2609</strain>
    </source>
</reference>
<evidence type="ECO:0000313" key="2">
    <source>
        <dbReference type="EMBL" id="UOB19629.1"/>
    </source>
</evidence>
<keyword evidence="3" id="KW-1185">Reference proteome</keyword>
<dbReference type="InterPro" id="IPR054760">
    <property type="entry name" value="DIP2311-like_C"/>
</dbReference>
<accession>A0ABY3ZTB4</accession>
<feature type="domain" description="Transcriptional regulator DIP2311-like C-terminal" evidence="1">
    <location>
        <begin position="262"/>
        <end position="306"/>
    </location>
</feature>
<name>A0ABY3ZTB4_9STAP</name>
<dbReference type="Proteomes" id="UP000830343">
    <property type="component" value="Chromosome"/>
</dbReference>
<evidence type="ECO:0000313" key="3">
    <source>
        <dbReference type="Proteomes" id="UP000830343"/>
    </source>
</evidence>
<dbReference type="Pfam" id="PF22168">
    <property type="entry name" value="DIP2311-like_C"/>
    <property type="match status" value="1"/>
</dbReference>
<sequence length="306" mass="36565">MSIFNNEQQIIVNLLTRIYTYKGMQEIISEPHQKSFIKLNRVTMINALKYTMQLSNKQYANTRVIQMIDYKREIVDADDEELMGFRDALIYIYSDYEFIDITYDECIKMFLEMTAGNTDVIRTLDHETEKSMRLIIDSYHSNLKLLNELECIFKFIYDLNQLKPFKTHHIKFMHLLMTLLLLKHNFIGLKYNNLEAYIVSDMDTYKSITANSTSFHSFFIFFLRHLVECFEQFFNQMQLINTKRYEPYYRVLDLLNRSFQPLARSDIEIKLADISRKTIERALVTLQKDDKIIKVGQGKSTRYKLK</sequence>
<dbReference type="RefSeq" id="WP_243365036.1">
    <property type="nucleotide sequence ID" value="NZ_CP094348.1"/>
</dbReference>
<dbReference type="Gene3D" id="1.10.10.10">
    <property type="entry name" value="Winged helix-like DNA-binding domain superfamily/Winged helix DNA-binding domain"/>
    <property type="match status" value="1"/>
</dbReference>
<dbReference type="EMBL" id="CP094348">
    <property type="protein sequence ID" value="UOB19629.1"/>
    <property type="molecule type" value="Genomic_DNA"/>
</dbReference>
<protein>
    <recommendedName>
        <fullName evidence="1">Transcriptional regulator DIP2311-like C-terminal domain-containing protein</fullName>
    </recommendedName>
</protein>
<gene>
    <name evidence="2" type="ORF">MRZ06_06110</name>
</gene>
<proteinExistence type="predicted"/>